<comment type="similarity">
    <text evidence="1">Belongs to the transposase 7 family.</text>
</comment>
<dbReference type="EMBL" id="CP033227">
    <property type="protein sequence ID" value="AYO75838.1"/>
    <property type="molecule type" value="Genomic_DNA"/>
</dbReference>
<dbReference type="InterPro" id="IPR002513">
    <property type="entry name" value="Tn3_Tnp_DDE_dom"/>
</dbReference>
<sequence length="975" mass="108211">MTGRQRAALLALPDNEAMVMQHCNFDAADLAAIETARTPATRLGYALQLSCLRYPGRHLRQNELLPAVMLDHIAEQVGVEPDIIAHFARRNPTRYDQLAGIKARFGFRDLGKPLRAEIMAWLIKEAKGTTDGRILLDRLLDEMRRRLIVIPGVSVVERMAAEAMHRAETKLIAEIAGSLDADARRRLDELVDDKVHDRQSRFSWLREPQPRVAPASLTEIVEKVGLIRSSCGLPRALDPAHEPRMAQFAREGVRYTAQAFQQMRPARRHVILLATLSELEATLTDAAIGIFGSLVGRAHLRARKRLEQRVAISGSEGRERMVRVAKVLEAITRTARNGEDISAAVQGIASFDVIEADAVIIRRTATPHRDDVLDEIAAEYRAFKRSGPAFLRAFDFRGPASTMALREAMAVLSDLDGDWRKPFPDLPPLDHVERRWRRHVIVAGGIDRTHWEMATYSALANALAAGDIWVPTSRLHRSLDTLLAPAGVQRQAAFTLGDPHAWLDERAEKLDQSLSKVASSLNSGDGALFVGDRLRFPKDTRDDSEDDAGQKFARTCYRMLPATRITDVLSQVARWTGFTQHFGHVSTGLPPTDERAFLATLIAEATNLGMSRMAEVCGAASRRALLRMQTWHMREETFRAALACLTDAIHAEPIAAWFGPGHRASADGQAFYLGGAGEAGGTVNAHYGRDPVVKIYTTITDRYAPLHHTVIAGTAGEAIHALDGILGHDSNANLTALHTDGGGVSDIVFAVMHLLGLDFEPRIPRLSDRRLYAFEPANRYGRLSPLFGRKLNRDLIVSHWPEIAQIIGAMRDRTVTPSLILKKLSAYRQQNSLAAALREVGRIERTLFTLRWFEEPELRRMVTAELNKGEARNSLARAIAFHRLGRFRDRGLENQQIRAAALNLTSAAIILFNCRYLGRAIGELQRRGASVDPAILAQLSPLGWDHINLTGDYVWAENLKLDADGFMPLLTKPLP</sequence>
<evidence type="ECO:0000256" key="2">
    <source>
        <dbReference type="ARBA" id="ARBA00022578"/>
    </source>
</evidence>
<feature type="domain" description="DUF4158" evidence="6">
    <location>
        <begin position="2"/>
        <end position="163"/>
    </location>
</feature>
<reference evidence="7 8" key="1">
    <citation type="submission" date="2018-10" db="EMBL/GenBank/DDBJ databases">
        <title>Characterization and genome analysis of a novel bacterium Sphingobium yanoikuyae SJTF8 capable of degrading PAHs.</title>
        <authorList>
            <person name="Yin C."/>
            <person name="Xiong W."/>
            <person name="Liang R."/>
        </authorList>
    </citation>
    <scope>NUCLEOTIDE SEQUENCE [LARGE SCALE GENOMIC DNA]</scope>
    <source>
        <strain evidence="7 8">SJTF8</strain>
        <plasmid evidence="8">pf1</plasmid>
    </source>
</reference>
<proteinExistence type="inferred from homology"/>
<evidence type="ECO:0000259" key="6">
    <source>
        <dbReference type="Pfam" id="PF13700"/>
    </source>
</evidence>
<dbReference type="GO" id="GO:0004803">
    <property type="term" value="F:transposase activity"/>
    <property type="evidence" value="ECO:0007669"/>
    <property type="project" value="InterPro"/>
</dbReference>
<evidence type="ECO:0000256" key="1">
    <source>
        <dbReference type="ARBA" id="ARBA00009402"/>
    </source>
</evidence>
<dbReference type="InterPro" id="IPR047653">
    <property type="entry name" value="Tn3-like_transpos"/>
</dbReference>
<organism evidence="7 8">
    <name type="scientific">Sphingobium yanoikuyae</name>
    <name type="common">Sphingomonas yanoikuyae</name>
    <dbReference type="NCBI Taxonomy" id="13690"/>
    <lineage>
        <taxon>Bacteria</taxon>
        <taxon>Pseudomonadati</taxon>
        <taxon>Pseudomonadota</taxon>
        <taxon>Alphaproteobacteria</taxon>
        <taxon>Sphingomonadales</taxon>
        <taxon>Sphingomonadaceae</taxon>
        <taxon>Sphingobium</taxon>
    </lineage>
</organism>
<evidence type="ECO:0000313" key="8">
    <source>
        <dbReference type="Proteomes" id="UP000280708"/>
    </source>
</evidence>
<dbReference type="AlphaFoldDB" id="A0A3G2UP24"/>
<gene>
    <name evidence="7" type="ORF">EBF16_02405</name>
</gene>
<feature type="domain" description="Tn3 transposase DDE" evidence="5">
    <location>
        <begin position="567"/>
        <end position="953"/>
    </location>
</feature>
<dbReference type="GO" id="GO:0003677">
    <property type="term" value="F:DNA binding"/>
    <property type="evidence" value="ECO:0007669"/>
    <property type="project" value="UniProtKB-KW"/>
</dbReference>
<dbReference type="InterPro" id="IPR025296">
    <property type="entry name" value="DUF4158"/>
</dbReference>
<dbReference type="Proteomes" id="UP000280708">
    <property type="component" value="Plasmid pF1"/>
</dbReference>
<keyword evidence="4" id="KW-0233">DNA recombination</keyword>
<name>A0A3G2UP24_SPHYA</name>
<dbReference type="RefSeq" id="WP_122129177.1">
    <property type="nucleotide sequence ID" value="NZ_CP033227.1"/>
</dbReference>
<keyword evidence="3" id="KW-0238">DNA-binding</keyword>
<protein>
    <submittedName>
        <fullName evidence="7">Tn3 family transposase</fullName>
    </submittedName>
</protein>
<dbReference type="NCBIfam" id="NF033527">
    <property type="entry name" value="transpos_Tn3"/>
    <property type="match status" value="1"/>
</dbReference>
<keyword evidence="2" id="KW-0815">Transposition</keyword>
<evidence type="ECO:0000256" key="4">
    <source>
        <dbReference type="ARBA" id="ARBA00023172"/>
    </source>
</evidence>
<keyword evidence="7" id="KW-0614">Plasmid</keyword>
<geneLocation type="plasmid" evidence="8">
    <name>pf1</name>
</geneLocation>
<evidence type="ECO:0000259" key="5">
    <source>
        <dbReference type="Pfam" id="PF01526"/>
    </source>
</evidence>
<evidence type="ECO:0000256" key="3">
    <source>
        <dbReference type="ARBA" id="ARBA00023125"/>
    </source>
</evidence>
<accession>A0A3G2UP24</accession>
<dbReference type="Pfam" id="PF01526">
    <property type="entry name" value="DDE_Tnp_Tn3"/>
    <property type="match status" value="1"/>
</dbReference>
<dbReference type="GO" id="GO:0006313">
    <property type="term" value="P:DNA transposition"/>
    <property type="evidence" value="ECO:0007669"/>
    <property type="project" value="InterPro"/>
</dbReference>
<evidence type="ECO:0000313" key="7">
    <source>
        <dbReference type="EMBL" id="AYO75838.1"/>
    </source>
</evidence>
<dbReference type="Pfam" id="PF13700">
    <property type="entry name" value="DUF4158"/>
    <property type="match status" value="1"/>
</dbReference>